<feature type="compositionally biased region" description="Polar residues" evidence="1">
    <location>
        <begin position="80"/>
        <end position="89"/>
    </location>
</feature>
<sequence>MDAEAQGPAASTLRLQLREEGMLEELVASVAITCAASLKHPGSHSMMKPEASTRTWYKHWGSSASLTATYLISEVRHETVTSPPASSGAPNAVSRPVAS</sequence>
<feature type="region of interest" description="Disordered" evidence="1">
    <location>
        <begin position="78"/>
        <end position="99"/>
    </location>
</feature>
<evidence type="ECO:0000313" key="3">
    <source>
        <dbReference type="Proteomes" id="UP001187343"/>
    </source>
</evidence>
<proteinExistence type="predicted"/>
<reference evidence="2" key="1">
    <citation type="submission" date="2023-08" db="EMBL/GenBank/DDBJ databases">
        <title>Chromosome-level Genome Assembly of mud carp (Cirrhinus molitorella).</title>
        <authorList>
            <person name="Liu H."/>
        </authorList>
    </citation>
    <scope>NUCLEOTIDE SEQUENCE</scope>
    <source>
        <strain evidence="2">Prfri</strain>
        <tissue evidence="2">Muscle</tissue>
    </source>
</reference>
<dbReference type="EMBL" id="JAUYZG010000025">
    <property type="protein sequence ID" value="KAK2867189.1"/>
    <property type="molecule type" value="Genomic_DNA"/>
</dbReference>
<organism evidence="2 3">
    <name type="scientific">Cirrhinus molitorella</name>
    <name type="common">mud carp</name>
    <dbReference type="NCBI Taxonomy" id="172907"/>
    <lineage>
        <taxon>Eukaryota</taxon>
        <taxon>Metazoa</taxon>
        <taxon>Chordata</taxon>
        <taxon>Craniata</taxon>
        <taxon>Vertebrata</taxon>
        <taxon>Euteleostomi</taxon>
        <taxon>Actinopterygii</taxon>
        <taxon>Neopterygii</taxon>
        <taxon>Teleostei</taxon>
        <taxon>Ostariophysi</taxon>
        <taxon>Cypriniformes</taxon>
        <taxon>Cyprinidae</taxon>
        <taxon>Labeoninae</taxon>
        <taxon>Labeonini</taxon>
        <taxon>Cirrhinus</taxon>
    </lineage>
</organism>
<accession>A0AA88NZT2</accession>
<protein>
    <submittedName>
        <fullName evidence="2">Uncharacterized protein</fullName>
    </submittedName>
</protein>
<evidence type="ECO:0000313" key="2">
    <source>
        <dbReference type="EMBL" id="KAK2867189.1"/>
    </source>
</evidence>
<name>A0AA88NZT2_9TELE</name>
<dbReference type="AlphaFoldDB" id="A0AA88NZT2"/>
<evidence type="ECO:0000256" key="1">
    <source>
        <dbReference type="SAM" id="MobiDB-lite"/>
    </source>
</evidence>
<keyword evidence="3" id="KW-1185">Reference proteome</keyword>
<gene>
    <name evidence="2" type="ORF">Q8A67_025306</name>
</gene>
<comment type="caution">
    <text evidence="2">The sequence shown here is derived from an EMBL/GenBank/DDBJ whole genome shotgun (WGS) entry which is preliminary data.</text>
</comment>
<dbReference type="Proteomes" id="UP001187343">
    <property type="component" value="Unassembled WGS sequence"/>
</dbReference>